<dbReference type="Proteomes" id="UP000068905">
    <property type="component" value="Chromosome"/>
</dbReference>
<dbReference type="KEGG" id="tsn:W908_02355"/>
<dbReference type="Gene3D" id="3.40.50.12500">
    <property type="match status" value="1"/>
</dbReference>
<dbReference type="RefSeq" id="WP_053819757.1">
    <property type="nucleotide sequence ID" value="NZ_CP006911.1"/>
</dbReference>
<dbReference type="Pfam" id="PF17645">
    <property type="entry name" value="Amdase"/>
    <property type="match status" value="1"/>
</dbReference>
<proteinExistence type="predicted"/>
<name>A0A0M4LCP1_9GAMM</name>
<dbReference type="InterPro" id="IPR026286">
    <property type="entry name" value="MaiA/AMDase"/>
</dbReference>
<protein>
    <submittedName>
        <fullName evidence="1">Arylmalonate decarboxylase</fullName>
    </submittedName>
</protein>
<reference evidence="1 2" key="1">
    <citation type="journal article" date="2015" name="Genome Announc.">
        <title>Genome Sequence of 'Candidatus Thioglobus singularis' Strain PS1, a Mixotroph from the SUP05 Clade of Marine Gammaproteobacteria.</title>
        <authorList>
            <person name="Marshall K.T."/>
            <person name="Morris R.M."/>
        </authorList>
    </citation>
    <scope>NUCLEOTIDE SEQUENCE [LARGE SCALE GENOMIC DNA]</scope>
    <source>
        <strain evidence="1 2">PS1</strain>
    </source>
</reference>
<dbReference type="PANTHER" id="PTHR40267">
    <property type="entry name" value="BLR3294 PROTEIN"/>
    <property type="match status" value="1"/>
</dbReference>
<dbReference type="PIRSF" id="PIRSF015736">
    <property type="entry name" value="MI"/>
    <property type="match status" value="1"/>
</dbReference>
<sequence length="244" mass="27134">MTIESKKYQISDALSERRDRPSVGLIVLNTDFTFERDFVRMYTEQKPDYDFYFNRIYFANPMTPESLAAIGDDLTEAAALILPNYDLDLVVFNCTSSSSIVGDEAIELAIQESKPTAKVLSTSQAVVANFKARGFKKISVLTPYSEEVSSLLRGYLERNGVEMVSSMHMDMDDDRDVAMLPADEIIKAAKAAIHNDADAIFISCTAMRSAEIIPEIEAAIGKPVFTSNQATFDQISNMIENLHT</sequence>
<dbReference type="InterPro" id="IPR053714">
    <property type="entry name" value="Iso_Racemase_Enz_sf"/>
</dbReference>
<evidence type="ECO:0000313" key="1">
    <source>
        <dbReference type="EMBL" id="ALE01544.1"/>
    </source>
</evidence>
<evidence type="ECO:0000313" key="2">
    <source>
        <dbReference type="Proteomes" id="UP000068905"/>
    </source>
</evidence>
<dbReference type="OrthoDB" id="483160at2"/>
<dbReference type="EMBL" id="CP006911">
    <property type="protein sequence ID" value="ALE01544.1"/>
    <property type="molecule type" value="Genomic_DNA"/>
</dbReference>
<dbReference type="AlphaFoldDB" id="A0A0M4LCP1"/>
<accession>A0A0M4LCP1</accession>
<keyword evidence="2" id="KW-1185">Reference proteome</keyword>
<organism evidence="1 2">
    <name type="scientific">Candidatus Pseudothioglobus singularis PS1</name>
    <dbReference type="NCBI Taxonomy" id="1125411"/>
    <lineage>
        <taxon>Bacteria</taxon>
        <taxon>Pseudomonadati</taxon>
        <taxon>Pseudomonadota</taxon>
        <taxon>Gammaproteobacteria</taxon>
        <taxon>Candidatus Pseudothioglobaceae</taxon>
        <taxon>Candidatus Pseudothioglobus</taxon>
    </lineage>
</organism>
<dbReference type="PANTHER" id="PTHR40267:SF1">
    <property type="entry name" value="BLR3294 PROTEIN"/>
    <property type="match status" value="1"/>
</dbReference>
<dbReference type="STRING" id="1125411.W908_02355"/>
<gene>
    <name evidence="1" type="ORF">W908_02355</name>
</gene>